<dbReference type="InterPro" id="IPR051257">
    <property type="entry name" value="Diverse_CBS-Domain"/>
</dbReference>
<dbReference type="PIRSF" id="PIRSF037253">
    <property type="entry name" value="HTH_CBS_prd"/>
    <property type="match status" value="1"/>
</dbReference>
<proteinExistence type="predicted"/>
<dbReference type="InParanoid" id="K0IG11"/>
<protein>
    <submittedName>
        <fullName evidence="5">Putative transcription regulator, containing CBS domains</fullName>
    </submittedName>
</protein>
<dbReference type="Pfam" id="PF00571">
    <property type="entry name" value="CBS"/>
    <property type="match status" value="2"/>
</dbReference>
<feature type="domain" description="HTH cro/C1-type" evidence="3">
    <location>
        <begin position="11"/>
        <end position="66"/>
    </location>
</feature>
<dbReference type="InterPro" id="IPR010982">
    <property type="entry name" value="Lambda_DNA-bd_dom_sf"/>
</dbReference>
<dbReference type="BioCyc" id="CNIT1237085:G1324-799-MONOMER"/>
<dbReference type="PROSITE" id="PS51371">
    <property type="entry name" value="CBS"/>
    <property type="match status" value="1"/>
</dbReference>
<dbReference type="PANTHER" id="PTHR43080:SF4">
    <property type="entry name" value="CRO-LIKE PROTEIN"/>
    <property type="match status" value="1"/>
</dbReference>
<evidence type="ECO:0000259" key="4">
    <source>
        <dbReference type="PROSITE" id="PS51371"/>
    </source>
</evidence>
<dbReference type="Proteomes" id="UP000008037">
    <property type="component" value="Chromosome"/>
</dbReference>
<dbReference type="GO" id="GO:0003677">
    <property type="term" value="F:DNA binding"/>
    <property type="evidence" value="ECO:0007669"/>
    <property type="project" value="InterPro"/>
</dbReference>
<accession>K0IG11</accession>
<organism evidence="5 6">
    <name type="scientific">Nitrososphaera gargensis (strain Ga9.2)</name>
    <dbReference type="NCBI Taxonomy" id="1237085"/>
    <lineage>
        <taxon>Archaea</taxon>
        <taxon>Nitrososphaerota</taxon>
        <taxon>Nitrososphaeria</taxon>
        <taxon>Nitrososphaerales</taxon>
        <taxon>Nitrososphaeraceae</taxon>
        <taxon>Nitrososphaera</taxon>
    </lineage>
</organism>
<keyword evidence="6" id="KW-1185">Reference proteome</keyword>
<dbReference type="PANTHER" id="PTHR43080">
    <property type="entry name" value="CBS DOMAIN-CONTAINING PROTEIN CBSX3, MITOCHONDRIAL"/>
    <property type="match status" value="1"/>
</dbReference>
<evidence type="ECO:0000313" key="6">
    <source>
        <dbReference type="Proteomes" id="UP000008037"/>
    </source>
</evidence>
<evidence type="ECO:0000259" key="3">
    <source>
        <dbReference type="PROSITE" id="PS50943"/>
    </source>
</evidence>
<dbReference type="PROSITE" id="PS50943">
    <property type="entry name" value="HTH_CROC1"/>
    <property type="match status" value="1"/>
</dbReference>
<dbReference type="STRING" id="1237085.Ngar_c08010"/>
<dbReference type="InterPro" id="IPR046342">
    <property type="entry name" value="CBS_dom_sf"/>
</dbReference>
<gene>
    <name evidence="5" type="ordered locus">Ngar_c08010</name>
</gene>
<dbReference type="GeneID" id="13795196"/>
<reference evidence="5 6" key="1">
    <citation type="journal article" date="2012" name="Environ. Microbiol.">
        <title>The genome of the ammonia-oxidizing Candidatus Nitrososphaera gargensis: insights into metabolic versatility and environmental adaptations.</title>
        <authorList>
            <person name="Spang A."/>
            <person name="Poehlein A."/>
            <person name="Offre P."/>
            <person name="Zumbragel S."/>
            <person name="Haider S."/>
            <person name="Rychlik N."/>
            <person name="Nowka B."/>
            <person name="Schmeisser C."/>
            <person name="Lebedeva E.V."/>
            <person name="Rattei T."/>
            <person name="Bohm C."/>
            <person name="Schmid M."/>
            <person name="Galushko A."/>
            <person name="Hatzenpichler R."/>
            <person name="Weinmaier T."/>
            <person name="Daniel R."/>
            <person name="Schleper C."/>
            <person name="Spieck E."/>
            <person name="Streit W."/>
            <person name="Wagner M."/>
        </authorList>
    </citation>
    <scope>NUCLEOTIDE SEQUENCE [LARGE SCALE GENOMIC DNA]</scope>
    <source>
        <strain evidence="6">Ga9.2</strain>
    </source>
</reference>
<dbReference type="KEGG" id="nga:Ngar_c08010"/>
<dbReference type="CDD" id="cd00093">
    <property type="entry name" value="HTH_XRE"/>
    <property type="match status" value="1"/>
</dbReference>
<dbReference type="Pfam" id="PF01381">
    <property type="entry name" value="HTH_3"/>
    <property type="match status" value="1"/>
</dbReference>
<dbReference type="AlphaFoldDB" id="K0IG11"/>
<dbReference type="SMART" id="SM00530">
    <property type="entry name" value="HTH_XRE"/>
    <property type="match status" value="1"/>
</dbReference>
<dbReference type="InterPro" id="IPR017158">
    <property type="entry name" value="Tscrpt-reg_CBS-contain_prd"/>
</dbReference>
<dbReference type="EMBL" id="CP002408">
    <property type="protein sequence ID" value="AFU57743.1"/>
    <property type="molecule type" value="Genomic_DNA"/>
</dbReference>
<dbReference type="Gene3D" id="3.10.580.10">
    <property type="entry name" value="CBS-domain"/>
    <property type="match status" value="1"/>
</dbReference>
<dbReference type="SUPFAM" id="SSF47413">
    <property type="entry name" value="lambda repressor-like DNA-binding domains"/>
    <property type="match status" value="1"/>
</dbReference>
<dbReference type="Gene3D" id="1.10.260.40">
    <property type="entry name" value="lambda repressor-like DNA-binding domains"/>
    <property type="match status" value="1"/>
</dbReference>
<sequence>MPVQLPTLASIRKRRLALGMTQQQFAQVCRLSQSMIAKIENSRTDPSYSTAIKIFETLERLEAQEINRIPRLITAKDIMTKKLISAAPTDLLFKAALVMLENNISQMPVLSREAATDIVVGGLTERLLLTAWNGDSNFKGKKVSDIMSEPFPIIGQDTTISTIRNILTDEPAVLVSDSASKRIVGIITKQDLIKVTARVRGFAA</sequence>
<name>K0IG11_NITGG</name>
<dbReference type="HOGENOM" id="CLU_116133_0_0_2"/>
<keyword evidence="1 2" id="KW-0129">CBS domain</keyword>
<dbReference type="RefSeq" id="WP_015018288.1">
    <property type="nucleotide sequence ID" value="NC_018719.1"/>
</dbReference>
<evidence type="ECO:0000256" key="2">
    <source>
        <dbReference type="PROSITE-ProRule" id="PRU00703"/>
    </source>
</evidence>
<evidence type="ECO:0000256" key="1">
    <source>
        <dbReference type="ARBA" id="ARBA00023122"/>
    </source>
</evidence>
<evidence type="ECO:0000313" key="5">
    <source>
        <dbReference type="EMBL" id="AFU57743.1"/>
    </source>
</evidence>
<dbReference type="InterPro" id="IPR000644">
    <property type="entry name" value="CBS_dom"/>
</dbReference>
<feature type="domain" description="CBS" evidence="4">
    <location>
        <begin position="79"/>
        <end position="140"/>
    </location>
</feature>
<dbReference type="InterPro" id="IPR001387">
    <property type="entry name" value="Cro/C1-type_HTH"/>
</dbReference>
<dbReference type="SUPFAM" id="SSF54631">
    <property type="entry name" value="CBS-domain pair"/>
    <property type="match status" value="1"/>
</dbReference>